<dbReference type="Pfam" id="PF17535">
    <property type="entry name" value="DUF5454"/>
    <property type="match status" value="1"/>
</dbReference>
<reference evidence="3 4" key="1">
    <citation type="journal article" date="2015" name="Clin. Infect. Dis.">
        <title>Genomic Investigations unmask Mycoplasma amphoriforme, a new respiratory pathogen.</title>
        <authorList>
            <person name="Gillespie S.H."/>
            <person name="Ling C.L."/>
            <person name="Oravcova K."/>
            <person name="Pinheiro M."/>
            <person name="Wells L."/>
            <person name="Bryant J.M."/>
            <person name="McHugh T.D."/>
            <person name="Bebear C."/>
            <person name="Webster D."/>
            <person name="Harris S.R."/>
            <person name="Seth-Smith H.M."/>
            <person name="Thomson N.R."/>
        </authorList>
    </citation>
    <scope>NUCLEOTIDE SEQUENCE [LARGE SCALE GENOMIC DNA]</scope>
    <source>
        <strain evidence="3 4">A39</strain>
    </source>
</reference>
<evidence type="ECO:0000256" key="1">
    <source>
        <dbReference type="SAM" id="Coils"/>
    </source>
</evidence>
<sequence length="407" mass="48064">MRNGKIDDEMTILDETNPVSNSSTIDFTREAASKNKNKWEMFLEGYKNYYHIDFSWPKYIKDCKLYYGEFNIHDFIRAYGKECEEDFKRFRQRILQKKGINRSLNDATPLSNSSPNKQPFIDDDLIELMTNGDVLRTRLLIRFLCPQTKLEKKNMKRSWRNAKRSGLNQSEWMKSYVGLPFRSGKNDPLDEKYTREEVLHILKKAQMRLDNNSKNLEKSSLDFKKASNDFRTDEQPRRKHYASSDELVENNHSTTSFKPTRSNTQSLEDKLPNQHDNSSSNLSYSKLYDFESSKTINLPSATSEKIDNNSLKIESENLLSQDFDFHRTKQSTINRKYNDALNFEKHVDKEVSAIKQDRELIHSELKKVNELKLAEEKRYQELRKKRQALTENLKQNDIFSSFDDDDF</sequence>
<dbReference type="Proteomes" id="UP000261764">
    <property type="component" value="Chromosome I"/>
</dbReference>
<dbReference type="AlphaFoldDB" id="A0A292IGY7"/>
<feature type="compositionally biased region" description="Basic and acidic residues" evidence="2">
    <location>
        <begin position="227"/>
        <end position="236"/>
    </location>
</feature>
<dbReference type="RefSeq" id="WP_343251545.1">
    <property type="nucleotide sequence ID" value="NZ_HG937516.1"/>
</dbReference>
<evidence type="ECO:0000313" key="4">
    <source>
        <dbReference type="Proteomes" id="UP000261764"/>
    </source>
</evidence>
<keyword evidence="1" id="KW-0175">Coiled coil</keyword>
<feature type="coiled-coil region" evidence="1">
    <location>
        <begin position="365"/>
        <end position="392"/>
    </location>
</feature>
<dbReference type="EMBL" id="HG937516">
    <property type="protein sequence ID" value="CDN40204.1"/>
    <property type="molecule type" value="Genomic_DNA"/>
</dbReference>
<dbReference type="InterPro" id="IPR035215">
    <property type="entry name" value="DUF5454"/>
</dbReference>
<dbReference type="KEGG" id="mamp:MAMA39_00790"/>
<evidence type="ECO:0000313" key="3">
    <source>
        <dbReference type="EMBL" id="CDN40204.1"/>
    </source>
</evidence>
<feature type="region of interest" description="Disordered" evidence="2">
    <location>
        <begin position="227"/>
        <end position="282"/>
    </location>
</feature>
<feature type="compositionally biased region" description="Polar residues" evidence="2">
    <location>
        <begin position="250"/>
        <end position="266"/>
    </location>
</feature>
<proteinExistence type="predicted"/>
<protein>
    <submittedName>
        <fullName evidence="3">Uncharacterized protein</fullName>
    </submittedName>
</protein>
<gene>
    <name evidence="3" type="ORF">MAMA39_00790</name>
</gene>
<name>A0A292IGY7_9MOLU</name>
<evidence type="ECO:0000256" key="2">
    <source>
        <dbReference type="SAM" id="MobiDB-lite"/>
    </source>
</evidence>
<keyword evidence="4" id="KW-1185">Reference proteome</keyword>
<accession>A0A292IGY7</accession>
<organism evidence="3 4">
    <name type="scientific">Mycoplasma amphoriforme A39</name>
    <dbReference type="NCBI Taxonomy" id="572419"/>
    <lineage>
        <taxon>Bacteria</taxon>
        <taxon>Bacillati</taxon>
        <taxon>Mycoplasmatota</taxon>
        <taxon>Mollicutes</taxon>
        <taxon>Mycoplasmataceae</taxon>
        <taxon>Mycoplasma</taxon>
    </lineage>
</organism>